<name>A0A0C9M5T5_9FUNG</name>
<dbReference type="EMBL" id="DF836303">
    <property type="protein sequence ID" value="GAN01924.1"/>
    <property type="molecule type" value="Genomic_DNA"/>
</dbReference>
<dbReference type="InterPro" id="IPR013087">
    <property type="entry name" value="Znf_C2H2_type"/>
</dbReference>
<keyword evidence="2" id="KW-0677">Repeat</keyword>
<gene>
    <name evidence="7" type="ORF">MAM1_0014d01361</name>
</gene>
<evidence type="ECO:0000256" key="2">
    <source>
        <dbReference type="ARBA" id="ARBA00022737"/>
    </source>
</evidence>
<evidence type="ECO:0000256" key="5">
    <source>
        <dbReference type="PROSITE-ProRule" id="PRU00042"/>
    </source>
</evidence>
<feature type="domain" description="C2H2-type" evidence="6">
    <location>
        <begin position="217"/>
        <end position="245"/>
    </location>
</feature>
<reference evidence="7" key="1">
    <citation type="submission" date="2014-09" db="EMBL/GenBank/DDBJ databases">
        <title>Draft genome sequence of an oleaginous Mucoromycotina fungus Mucor ambiguus NBRC6742.</title>
        <authorList>
            <person name="Takeda I."/>
            <person name="Yamane N."/>
            <person name="Morita T."/>
            <person name="Tamano K."/>
            <person name="Machida M."/>
            <person name="Baker S."/>
            <person name="Koike H."/>
        </authorList>
    </citation>
    <scope>NUCLEOTIDE SEQUENCE</scope>
    <source>
        <strain evidence="7">NBRC 6742</strain>
    </source>
</reference>
<feature type="domain" description="C2H2-type" evidence="6">
    <location>
        <begin position="124"/>
        <end position="147"/>
    </location>
</feature>
<keyword evidence="4" id="KW-0862">Zinc</keyword>
<dbReference type="OrthoDB" id="2202020at2759"/>
<evidence type="ECO:0000259" key="6">
    <source>
        <dbReference type="PROSITE" id="PS50157"/>
    </source>
</evidence>
<dbReference type="GO" id="GO:0005634">
    <property type="term" value="C:nucleus"/>
    <property type="evidence" value="ECO:0007669"/>
    <property type="project" value="TreeGrafter"/>
</dbReference>
<evidence type="ECO:0000256" key="1">
    <source>
        <dbReference type="ARBA" id="ARBA00022723"/>
    </source>
</evidence>
<keyword evidence="1" id="KW-0479">Metal-binding</keyword>
<dbReference type="PROSITE" id="PS00028">
    <property type="entry name" value="ZINC_FINGER_C2H2_1"/>
    <property type="match status" value="7"/>
</dbReference>
<evidence type="ECO:0000313" key="8">
    <source>
        <dbReference type="Proteomes" id="UP000053815"/>
    </source>
</evidence>
<dbReference type="GO" id="GO:0000977">
    <property type="term" value="F:RNA polymerase II transcription regulatory region sequence-specific DNA binding"/>
    <property type="evidence" value="ECO:0007669"/>
    <property type="project" value="TreeGrafter"/>
</dbReference>
<protein>
    <recommendedName>
        <fullName evidence="6">C2H2-type domain-containing protein</fullName>
    </recommendedName>
</protein>
<dbReference type="SMART" id="SM00355">
    <property type="entry name" value="ZnF_C2H2"/>
    <property type="match status" value="9"/>
</dbReference>
<sequence length="469" mass="54544">MSVTVKKEPNYDSLSTTTADTLVPIKEEYTKDVQIIIHQLQDVADELAERPDIEIKVERTTKVEDGLQNARNNNDIYYYCCNLCGDKLLDLRSTLLHKQEVHNISHRTRYKRMNLEPDVDDPNNYCATCEKTFSTKDSFEYHLKTLHFIVRVREVLEPDVDDPNFYCQSCDFTYMNQKFYYKHLKSYHGIKVRSSSSSRHKSNMPKITKKQQKRNKICCRACGADFSSKKNYAYHTNFVHGISRKTKLDANMVIIPFYEESYQCRACSSTFGSKQMYLEHLHMTHSMNISEDSNTPDVNDPNFYCRVCDSTSFSHDSFKTHLLAVHNIDASFSSIKAEDVDTLPDPNDPNFHCRVCRQNFFFKDNYRKHLLLVHQQGLILGSSSLPDPNDPSFYCSACQRGYKTLQQYRQHCKVTHKMEQSSQQRSIHHATINPSDPNSYCAQCNRVYANYRQHLRNVHNISAPPPPLQ</sequence>
<dbReference type="PANTHER" id="PTHR24409">
    <property type="entry name" value="ZINC FINGER PROTEIN 142"/>
    <property type="match status" value="1"/>
</dbReference>
<dbReference type="AlphaFoldDB" id="A0A0C9M5T5"/>
<dbReference type="PROSITE" id="PS50157">
    <property type="entry name" value="ZINC_FINGER_C2H2_2"/>
    <property type="match status" value="4"/>
</dbReference>
<evidence type="ECO:0000313" key="7">
    <source>
        <dbReference type="EMBL" id="GAN01924.1"/>
    </source>
</evidence>
<dbReference type="STRING" id="91626.A0A0C9M5T5"/>
<proteinExistence type="predicted"/>
<evidence type="ECO:0000256" key="4">
    <source>
        <dbReference type="ARBA" id="ARBA00022833"/>
    </source>
</evidence>
<dbReference type="PANTHER" id="PTHR24409:SF295">
    <property type="entry name" value="AZ2-RELATED"/>
    <property type="match status" value="1"/>
</dbReference>
<dbReference type="GO" id="GO:0008270">
    <property type="term" value="F:zinc ion binding"/>
    <property type="evidence" value="ECO:0007669"/>
    <property type="project" value="UniProtKB-KW"/>
</dbReference>
<keyword evidence="3 5" id="KW-0863">Zinc-finger</keyword>
<feature type="domain" description="C2H2-type" evidence="6">
    <location>
        <begin position="262"/>
        <end position="286"/>
    </location>
</feature>
<dbReference type="Proteomes" id="UP000053815">
    <property type="component" value="Unassembled WGS sequence"/>
</dbReference>
<evidence type="ECO:0000256" key="3">
    <source>
        <dbReference type="ARBA" id="ARBA00022771"/>
    </source>
</evidence>
<accession>A0A0C9M5T5</accession>
<feature type="domain" description="C2H2-type" evidence="6">
    <location>
        <begin position="393"/>
        <end position="421"/>
    </location>
</feature>
<dbReference type="Gene3D" id="3.30.160.60">
    <property type="entry name" value="Classic Zinc Finger"/>
    <property type="match status" value="3"/>
</dbReference>
<dbReference type="GO" id="GO:0000981">
    <property type="term" value="F:DNA-binding transcription factor activity, RNA polymerase II-specific"/>
    <property type="evidence" value="ECO:0007669"/>
    <property type="project" value="TreeGrafter"/>
</dbReference>
<organism evidence="7">
    <name type="scientific">Mucor ambiguus</name>
    <dbReference type="NCBI Taxonomy" id="91626"/>
    <lineage>
        <taxon>Eukaryota</taxon>
        <taxon>Fungi</taxon>
        <taxon>Fungi incertae sedis</taxon>
        <taxon>Mucoromycota</taxon>
        <taxon>Mucoromycotina</taxon>
        <taxon>Mucoromycetes</taxon>
        <taxon>Mucorales</taxon>
        <taxon>Mucorineae</taxon>
        <taxon>Mucoraceae</taxon>
        <taxon>Mucor</taxon>
    </lineage>
</organism>
<keyword evidence="8" id="KW-1185">Reference proteome</keyword>